<keyword evidence="1 6" id="KW-0547">Nucleotide-binding</keyword>
<evidence type="ECO:0000313" key="11">
    <source>
        <dbReference type="Proteomes" id="UP000006038"/>
    </source>
</evidence>
<dbReference type="GO" id="GO:0016787">
    <property type="term" value="F:hydrolase activity"/>
    <property type="evidence" value="ECO:0007669"/>
    <property type="project" value="UniProtKB-KW"/>
</dbReference>
<dbReference type="Pfam" id="PF13959">
    <property type="entry name" value="CTE_SPB4"/>
    <property type="match status" value="1"/>
</dbReference>
<dbReference type="CDD" id="cd18787">
    <property type="entry name" value="SF2_C_DEAD"/>
    <property type="match status" value="1"/>
</dbReference>
<dbReference type="PANTHER" id="PTHR24031">
    <property type="entry name" value="RNA HELICASE"/>
    <property type="match status" value="1"/>
</dbReference>
<protein>
    <recommendedName>
        <fullName evidence="6">ATP-dependent RNA helicase</fullName>
        <ecNumber evidence="6">3.6.4.13</ecNumber>
    </recommendedName>
</protein>
<dbReference type="Pfam" id="PF00271">
    <property type="entry name" value="Helicase_C"/>
    <property type="match status" value="1"/>
</dbReference>
<dbReference type="SMART" id="SM00487">
    <property type="entry name" value="DEXDc"/>
    <property type="match status" value="1"/>
</dbReference>
<evidence type="ECO:0000256" key="2">
    <source>
        <dbReference type="ARBA" id="ARBA00022801"/>
    </source>
</evidence>
<evidence type="ECO:0000256" key="5">
    <source>
        <dbReference type="ARBA" id="ARBA00022884"/>
    </source>
</evidence>
<dbReference type="GO" id="GO:0003723">
    <property type="term" value="F:RNA binding"/>
    <property type="evidence" value="ECO:0007669"/>
    <property type="project" value="UniProtKB-UniRule"/>
</dbReference>
<dbReference type="InterPro" id="IPR014001">
    <property type="entry name" value="Helicase_ATP-bd"/>
</dbReference>
<evidence type="ECO:0000256" key="7">
    <source>
        <dbReference type="SAM" id="MobiDB-lite"/>
    </source>
</evidence>
<dbReference type="EnsemblPlants" id="OB05G10770.1">
    <property type="protein sequence ID" value="OB05G10770.1"/>
    <property type="gene ID" value="OB05G10770"/>
</dbReference>
<dbReference type="CDD" id="cd17949">
    <property type="entry name" value="DEADc_DDX31"/>
    <property type="match status" value="1"/>
</dbReference>
<evidence type="ECO:0000256" key="3">
    <source>
        <dbReference type="ARBA" id="ARBA00022806"/>
    </source>
</evidence>
<dbReference type="GO" id="GO:0005524">
    <property type="term" value="F:ATP binding"/>
    <property type="evidence" value="ECO:0007669"/>
    <property type="project" value="UniProtKB-UniRule"/>
</dbReference>
<keyword evidence="2 6" id="KW-0378">Hydrolase</keyword>
<accession>J3M3A3</accession>
<dbReference type="InterPro" id="IPR001650">
    <property type="entry name" value="Helicase_C-like"/>
</dbReference>
<dbReference type="Gene3D" id="3.40.50.300">
    <property type="entry name" value="P-loop containing nucleotide triphosphate hydrolases"/>
    <property type="match status" value="2"/>
</dbReference>
<comment type="catalytic activity">
    <reaction evidence="6">
        <text>ATP + H2O = ADP + phosphate + H(+)</text>
        <dbReference type="Rhea" id="RHEA:13065"/>
        <dbReference type="ChEBI" id="CHEBI:15377"/>
        <dbReference type="ChEBI" id="CHEBI:15378"/>
        <dbReference type="ChEBI" id="CHEBI:30616"/>
        <dbReference type="ChEBI" id="CHEBI:43474"/>
        <dbReference type="ChEBI" id="CHEBI:456216"/>
        <dbReference type="EC" id="3.6.4.13"/>
    </reaction>
</comment>
<dbReference type="eggNOG" id="KOG0348">
    <property type="taxonomic scope" value="Eukaryota"/>
</dbReference>
<dbReference type="STRING" id="4533.J3M3A3"/>
<dbReference type="AlphaFoldDB" id="J3M3A3"/>
<reference evidence="10" key="2">
    <citation type="submission" date="2013-04" db="UniProtKB">
        <authorList>
            <consortium name="EnsemblPlants"/>
        </authorList>
    </citation>
    <scope>IDENTIFICATION</scope>
</reference>
<feature type="compositionally biased region" description="Basic residues" evidence="7">
    <location>
        <begin position="581"/>
        <end position="604"/>
    </location>
</feature>
<organism evidence="10">
    <name type="scientific">Oryza brachyantha</name>
    <name type="common">malo sina</name>
    <dbReference type="NCBI Taxonomy" id="4533"/>
    <lineage>
        <taxon>Eukaryota</taxon>
        <taxon>Viridiplantae</taxon>
        <taxon>Streptophyta</taxon>
        <taxon>Embryophyta</taxon>
        <taxon>Tracheophyta</taxon>
        <taxon>Spermatophyta</taxon>
        <taxon>Magnoliopsida</taxon>
        <taxon>Liliopsida</taxon>
        <taxon>Poales</taxon>
        <taxon>Poaceae</taxon>
        <taxon>BOP clade</taxon>
        <taxon>Oryzoideae</taxon>
        <taxon>Oryzeae</taxon>
        <taxon>Oryzinae</taxon>
        <taxon>Oryza</taxon>
    </lineage>
</organism>
<feature type="domain" description="Helicase C-terminal" evidence="9">
    <location>
        <begin position="319"/>
        <end position="495"/>
    </location>
</feature>
<dbReference type="InterPro" id="IPR025313">
    <property type="entry name" value="SPB4-like_CTE"/>
</dbReference>
<evidence type="ECO:0000256" key="1">
    <source>
        <dbReference type="ARBA" id="ARBA00022741"/>
    </source>
</evidence>
<dbReference type="InterPro" id="IPR027417">
    <property type="entry name" value="P-loop_NTPase"/>
</dbReference>
<dbReference type="Gramene" id="OB05G10770.1">
    <property type="protein sequence ID" value="OB05G10770.1"/>
    <property type="gene ID" value="OB05G10770"/>
</dbReference>
<dbReference type="InterPro" id="IPR011545">
    <property type="entry name" value="DEAD/DEAH_box_helicase_dom"/>
</dbReference>
<reference evidence="10" key="1">
    <citation type="journal article" date="2013" name="Nat. Commun.">
        <title>Whole-genome sequencing of Oryza brachyantha reveals mechanisms underlying Oryza genome evolution.</title>
        <authorList>
            <person name="Chen J."/>
            <person name="Huang Q."/>
            <person name="Gao D."/>
            <person name="Wang J."/>
            <person name="Lang Y."/>
            <person name="Liu T."/>
            <person name="Li B."/>
            <person name="Bai Z."/>
            <person name="Luis Goicoechea J."/>
            <person name="Liang C."/>
            <person name="Chen C."/>
            <person name="Zhang W."/>
            <person name="Sun S."/>
            <person name="Liao Y."/>
            <person name="Zhang X."/>
            <person name="Yang L."/>
            <person name="Song C."/>
            <person name="Wang M."/>
            <person name="Shi J."/>
            <person name="Liu G."/>
            <person name="Liu J."/>
            <person name="Zhou H."/>
            <person name="Zhou W."/>
            <person name="Yu Q."/>
            <person name="An N."/>
            <person name="Chen Y."/>
            <person name="Cai Q."/>
            <person name="Wang B."/>
            <person name="Liu B."/>
            <person name="Min J."/>
            <person name="Huang Y."/>
            <person name="Wu H."/>
            <person name="Li Z."/>
            <person name="Zhang Y."/>
            <person name="Yin Y."/>
            <person name="Song W."/>
            <person name="Jiang J."/>
            <person name="Jackson S.A."/>
            <person name="Wing R.A."/>
            <person name="Wang J."/>
            <person name="Chen M."/>
        </authorList>
    </citation>
    <scope>NUCLEOTIDE SEQUENCE [LARGE SCALE GENOMIC DNA]</scope>
    <source>
        <strain evidence="10">cv. IRGC 101232</strain>
    </source>
</reference>
<dbReference type="SMART" id="SM01178">
    <property type="entry name" value="DUF4217"/>
    <property type="match status" value="1"/>
</dbReference>
<keyword evidence="4 6" id="KW-0067">ATP-binding</keyword>
<feature type="region of interest" description="Disordered" evidence="7">
    <location>
        <begin position="574"/>
        <end position="604"/>
    </location>
</feature>
<comment type="domain">
    <text evidence="6">The Q motif is unique to and characteristic of the DEAD box family of RNA helicases and controls ATP binding and hydrolysis.</text>
</comment>
<keyword evidence="5 6" id="KW-0694">RNA-binding</keyword>
<evidence type="ECO:0000259" key="9">
    <source>
        <dbReference type="PROSITE" id="PS51194"/>
    </source>
</evidence>
<dbReference type="OMA" id="AVHIKAD"/>
<keyword evidence="3 6" id="KW-0347">Helicase</keyword>
<evidence type="ECO:0000313" key="10">
    <source>
        <dbReference type="EnsemblPlants" id="OB05G10770.1"/>
    </source>
</evidence>
<dbReference type="HOGENOM" id="CLU_003041_26_2_1"/>
<evidence type="ECO:0000256" key="6">
    <source>
        <dbReference type="RuleBase" id="RU365068"/>
    </source>
</evidence>
<comment type="function">
    <text evidence="6">RNA helicase.</text>
</comment>
<proteinExistence type="inferred from homology"/>
<dbReference type="PROSITE" id="PS51194">
    <property type="entry name" value="HELICASE_CTER"/>
    <property type="match status" value="1"/>
</dbReference>
<dbReference type="SUPFAM" id="SSF52540">
    <property type="entry name" value="P-loop containing nucleoside triphosphate hydrolases"/>
    <property type="match status" value="1"/>
</dbReference>
<dbReference type="Proteomes" id="UP000006038">
    <property type="component" value="Chromosome 5"/>
</dbReference>
<feature type="region of interest" description="Disordered" evidence="7">
    <location>
        <begin position="261"/>
        <end position="281"/>
    </location>
</feature>
<feature type="domain" description="Helicase ATP-binding" evidence="8">
    <location>
        <begin position="63"/>
        <end position="256"/>
    </location>
</feature>
<dbReference type="EC" id="3.6.4.13" evidence="6"/>
<dbReference type="SMART" id="SM00490">
    <property type="entry name" value="HELICc"/>
    <property type="match status" value="1"/>
</dbReference>
<dbReference type="Pfam" id="PF00270">
    <property type="entry name" value="DEAD"/>
    <property type="match status" value="1"/>
</dbReference>
<dbReference type="PROSITE" id="PS51192">
    <property type="entry name" value="HELICASE_ATP_BIND_1"/>
    <property type="match status" value="1"/>
</dbReference>
<sequence length="604" mass="68631">MNESCVCFVVISFNCLDKLHYHKAYEEKLRKKDSLACNVTLARLFGLDKMGFQAPTRIQAQAIPVALSGQHMLVKAATGTGKTLAYLAPIVHLLQMREPRVERTHGTFALVLVPTRELCLQVHGIAQQLVHRFHWIVPGYIMGGENRSKEKARLRKGISILIATPGRLLDHLQHTSSFVYSNLRWIVFDEADSILELGFGKALEDILDHLGSRNDGSDQNRNKMEPMKRQNLLLSATLNEKVNRLAKISLKNPVMIGLEEQNKPSDRSSAHGKNHTSLLSDEEEDLLEKHNAIVEQAVDDFKLPAQLIQGYVKVSCGSRLAILLTILKSLFERQPSQKVVVFLSTCDSVDFHHTVLSQLEWSPGLQLDTDKKQKFISCKVFRLHGNMDQDDRKKSFLGFSSEKSAILVSTDVAARGLDFPKVKCIIQYDSPGEASEYVHRVGRTARIGEKGEALLFLQPIETDYLRDLELHGASLTEYPLQKVLDSFPVNGQRLHKRKQISLDMHPWIMSLQRTLESFVISEDTRKKLARDAFCSWVRAYTAHRGELKNIFMVKKLHLGHVARSFGLKEQPSLVGRSHQVQLKKRKKEQKRERPAKRRKIPAKR</sequence>
<dbReference type="GO" id="GO:0003724">
    <property type="term" value="F:RNA helicase activity"/>
    <property type="evidence" value="ECO:0007669"/>
    <property type="project" value="UniProtKB-EC"/>
</dbReference>
<name>J3M3A3_ORYBR</name>
<evidence type="ECO:0000259" key="8">
    <source>
        <dbReference type="PROSITE" id="PS51192"/>
    </source>
</evidence>
<evidence type="ECO:0000256" key="4">
    <source>
        <dbReference type="ARBA" id="ARBA00022840"/>
    </source>
</evidence>
<keyword evidence="11" id="KW-1185">Reference proteome</keyword>
<comment type="similarity">
    <text evidence="6">Belongs to the DEAD box helicase family.</text>
</comment>